<dbReference type="AlphaFoldDB" id="A0AAD5V042"/>
<dbReference type="PANTHER" id="PTHR15555">
    <property type="entry name" value="ZINC FINGER HIT DOMAIN CONTAINING PROTEIN 2 PROTEIN FON -RELATED"/>
    <property type="match status" value="1"/>
</dbReference>
<organism evidence="2 3">
    <name type="scientific">Meripilus lineatus</name>
    <dbReference type="NCBI Taxonomy" id="2056292"/>
    <lineage>
        <taxon>Eukaryota</taxon>
        <taxon>Fungi</taxon>
        <taxon>Dikarya</taxon>
        <taxon>Basidiomycota</taxon>
        <taxon>Agaricomycotina</taxon>
        <taxon>Agaricomycetes</taxon>
        <taxon>Polyporales</taxon>
        <taxon>Meripilaceae</taxon>
        <taxon>Meripilus</taxon>
    </lineage>
</organism>
<feature type="region of interest" description="Disordered" evidence="1">
    <location>
        <begin position="343"/>
        <end position="368"/>
    </location>
</feature>
<feature type="compositionally biased region" description="Basic and acidic residues" evidence="1">
    <location>
        <begin position="343"/>
        <end position="360"/>
    </location>
</feature>
<accession>A0AAD5V042</accession>
<protein>
    <submittedName>
        <fullName evidence="2">Uncharacterized protein</fullName>
    </submittedName>
</protein>
<keyword evidence="3" id="KW-1185">Reference proteome</keyword>
<feature type="compositionally biased region" description="Acidic residues" evidence="1">
    <location>
        <begin position="127"/>
        <end position="140"/>
    </location>
</feature>
<evidence type="ECO:0000313" key="2">
    <source>
        <dbReference type="EMBL" id="KAJ3482592.1"/>
    </source>
</evidence>
<dbReference type="PANTHER" id="PTHR15555:SF0">
    <property type="entry name" value="ZINC FINGER HIT DOMAIN-CONTAINING PROTEIN 2"/>
    <property type="match status" value="1"/>
</dbReference>
<proteinExistence type="predicted"/>
<gene>
    <name evidence="2" type="ORF">NLI96_g6876</name>
</gene>
<comment type="caution">
    <text evidence="2">The sequence shown here is derived from an EMBL/GenBank/DDBJ whole genome shotgun (WGS) entry which is preliminary data.</text>
</comment>
<dbReference type="Proteomes" id="UP001212997">
    <property type="component" value="Unassembled WGS sequence"/>
</dbReference>
<evidence type="ECO:0000313" key="3">
    <source>
        <dbReference type="Proteomes" id="UP001212997"/>
    </source>
</evidence>
<feature type="region of interest" description="Disordered" evidence="1">
    <location>
        <begin position="124"/>
        <end position="150"/>
    </location>
</feature>
<name>A0AAD5V042_9APHY</name>
<sequence>MFLRGGGGCCYDLQEHAECSEAFYEKEIASDVKTAPKSKEEKQKMLEYLKRFEEDTLDDPLDEEDASDLADRLENLDIDSASYDDLWAALTPAERDKFLAALRNPTSELAQQLLTSEKLENDRVEPWWDDEDDISIDDTPESSTSSKNIHQARFGHRPEVMDIPQQLQTSQAQNPLLHNTVALLIGYSYATRSLSISPLSSLAPHSPEFDDSRGIISRLAPFLVDSKSKTVFPSLSACIADIWSRFEEGSLNPTLLSILLHDVSKLLRPSPVIVLSENSSPHSSHPHYMALLALSDIASIFQPPNPKGNHITHKLKFYAAKILTTPTVVLAILSEEVMTRAKRAEKEGLKVEPSEREHTTARRFPSDGPLVEEILSS</sequence>
<evidence type="ECO:0000256" key="1">
    <source>
        <dbReference type="SAM" id="MobiDB-lite"/>
    </source>
</evidence>
<dbReference type="EMBL" id="JANAWD010000266">
    <property type="protein sequence ID" value="KAJ3482592.1"/>
    <property type="molecule type" value="Genomic_DNA"/>
</dbReference>
<dbReference type="InterPro" id="IPR039646">
    <property type="entry name" value="ZNHIT2"/>
</dbReference>
<reference evidence="2" key="1">
    <citation type="submission" date="2022-07" db="EMBL/GenBank/DDBJ databases">
        <title>Genome Sequence of Physisporinus lineatus.</title>
        <authorList>
            <person name="Buettner E."/>
        </authorList>
    </citation>
    <scope>NUCLEOTIDE SEQUENCE</scope>
    <source>
        <strain evidence="2">VT162</strain>
    </source>
</reference>